<keyword evidence="2" id="KW-1185">Reference proteome</keyword>
<dbReference type="SUPFAM" id="SSF53474">
    <property type="entry name" value="alpha/beta-Hydrolases"/>
    <property type="match status" value="1"/>
</dbReference>
<accession>A0A6A7BIN7</accession>
<organism evidence="1 2">
    <name type="scientific">Plenodomus tracheiphilus IPT5</name>
    <dbReference type="NCBI Taxonomy" id="1408161"/>
    <lineage>
        <taxon>Eukaryota</taxon>
        <taxon>Fungi</taxon>
        <taxon>Dikarya</taxon>
        <taxon>Ascomycota</taxon>
        <taxon>Pezizomycotina</taxon>
        <taxon>Dothideomycetes</taxon>
        <taxon>Pleosporomycetidae</taxon>
        <taxon>Pleosporales</taxon>
        <taxon>Pleosporineae</taxon>
        <taxon>Leptosphaeriaceae</taxon>
        <taxon>Plenodomus</taxon>
    </lineage>
</organism>
<evidence type="ECO:0000313" key="1">
    <source>
        <dbReference type="EMBL" id="KAF2855164.1"/>
    </source>
</evidence>
<dbReference type="EMBL" id="MU006291">
    <property type="protein sequence ID" value="KAF2855164.1"/>
    <property type="molecule type" value="Genomic_DNA"/>
</dbReference>
<name>A0A6A7BIN7_9PLEO</name>
<dbReference type="OrthoDB" id="19653at2759"/>
<proteinExistence type="predicted"/>
<evidence type="ECO:0000313" key="2">
    <source>
        <dbReference type="Proteomes" id="UP000799423"/>
    </source>
</evidence>
<protein>
    <recommendedName>
        <fullName evidence="3">Alpha/beta-hydrolase</fullName>
    </recommendedName>
</protein>
<gene>
    <name evidence="1" type="ORF">T440DRAFT_514199</name>
</gene>
<dbReference type="InterPro" id="IPR029058">
    <property type="entry name" value="AB_hydrolase_fold"/>
</dbReference>
<dbReference type="Proteomes" id="UP000799423">
    <property type="component" value="Unassembled WGS sequence"/>
</dbReference>
<evidence type="ECO:0008006" key="3">
    <source>
        <dbReference type="Google" id="ProtNLM"/>
    </source>
</evidence>
<dbReference type="AlphaFoldDB" id="A0A6A7BIN7"/>
<dbReference type="Gene3D" id="3.40.50.1820">
    <property type="entry name" value="alpha/beta hydrolase"/>
    <property type="match status" value="1"/>
</dbReference>
<reference evidence="1" key="1">
    <citation type="submission" date="2020-01" db="EMBL/GenBank/DDBJ databases">
        <authorList>
            <consortium name="DOE Joint Genome Institute"/>
            <person name="Haridas S."/>
            <person name="Albert R."/>
            <person name="Binder M."/>
            <person name="Bloem J."/>
            <person name="Labutti K."/>
            <person name="Salamov A."/>
            <person name="Andreopoulos B."/>
            <person name="Baker S.E."/>
            <person name="Barry K."/>
            <person name="Bills G."/>
            <person name="Bluhm B.H."/>
            <person name="Cannon C."/>
            <person name="Castanera R."/>
            <person name="Culley D.E."/>
            <person name="Daum C."/>
            <person name="Ezra D."/>
            <person name="Gonzalez J.B."/>
            <person name="Henrissat B."/>
            <person name="Kuo A."/>
            <person name="Liang C."/>
            <person name="Lipzen A."/>
            <person name="Lutzoni F."/>
            <person name="Magnuson J."/>
            <person name="Mondo S."/>
            <person name="Nolan M."/>
            <person name="Ohm R."/>
            <person name="Pangilinan J."/>
            <person name="Park H.-J."/>
            <person name="Ramirez L."/>
            <person name="Alfaro M."/>
            <person name="Sun H."/>
            <person name="Tritt A."/>
            <person name="Yoshinaga Y."/>
            <person name="Zwiers L.-H."/>
            <person name="Turgeon B.G."/>
            <person name="Goodwin S.B."/>
            <person name="Spatafora J.W."/>
            <person name="Crous P.W."/>
            <person name="Grigoriev I.V."/>
        </authorList>
    </citation>
    <scope>NUCLEOTIDE SEQUENCE</scope>
    <source>
        <strain evidence="1">IPT5</strain>
    </source>
</reference>
<sequence>MGHSAGGLLALTTVWSLPPNPLARLSTFTAASTCPIHVGLRRLSAFAQIPDQPEEFMAKIHQGRQAITSLPMFVDGKPAVSDPQGAWYISQVKNGTSVSSIVPDGDYLCADATARPHKGFPPTYLLHGKPDVFVDYKLSVRAYSELRGLGVECEIVIGDEIGHGFDQQIQDEEGDPLFAKYVIPAFEFIERRI</sequence>